<protein>
    <recommendedName>
        <fullName evidence="12">LPXTG cell wall anchor domain-containing protein</fullName>
    </recommendedName>
</protein>
<dbReference type="Gene3D" id="2.60.40.10">
    <property type="entry name" value="Immunoglobulins"/>
    <property type="match status" value="1"/>
</dbReference>
<dbReference type="KEGG" id="wei:EQG49_00155"/>
<keyword evidence="3" id="KW-0964">Secreted</keyword>
<dbReference type="AlphaFoldDB" id="A0A4P6YQV2"/>
<dbReference type="InterPro" id="IPR013783">
    <property type="entry name" value="Ig-like_fold"/>
</dbReference>
<keyword evidence="5" id="KW-0572">Peptidoglycan-anchor</keyword>
<dbReference type="Pfam" id="PF00746">
    <property type="entry name" value="Gram_pos_anchor"/>
    <property type="match status" value="1"/>
</dbReference>
<evidence type="ECO:0008006" key="12">
    <source>
        <dbReference type="Google" id="ProtNLM"/>
    </source>
</evidence>
<keyword evidence="6" id="KW-0472">Membrane</keyword>
<dbReference type="SUPFAM" id="SSF49478">
    <property type="entry name" value="Cna protein B-type domain"/>
    <property type="match status" value="1"/>
</dbReference>
<evidence type="ECO:0000256" key="2">
    <source>
        <dbReference type="ARBA" id="ARBA00022512"/>
    </source>
</evidence>
<gene>
    <name evidence="10" type="ORF">EQG49_00155</name>
</gene>
<evidence type="ECO:0000313" key="10">
    <source>
        <dbReference type="EMBL" id="QBO34966.1"/>
    </source>
</evidence>
<evidence type="ECO:0000256" key="1">
    <source>
        <dbReference type="ARBA" id="ARBA00007257"/>
    </source>
</evidence>
<dbReference type="Proteomes" id="UP000292886">
    <property type="component" value="Chromosome"/>
</dbReference>
<keyword evidence="2" id="KW-0134">Cell wall</keyword>
<evidence type="ECO:0000256" key="5">
    <source>
        <dbReference type="ARBA" id="ARBA00023088"/>
    </source>
</evidence>
<organism evidence="10 11">
    <name type="scientific">Periweissella cryptocerci</name>
    <dbReference type="NCBI Taxonomy" id="2506420"/>
    <lineage>
        <taxon>Bacteria</taxon>
        <taxon>Bacillati</taxon>
        <taxon>Bacillota</taxon>
        <taxon>Bacilli</taxon>
        <taxon>Lactobacillales</taxon>
        <taxon>Lactobacillaceae</taxon>
        <taxon>Periweissella</taxon>
    </lineage>
</organism>
<evidence type="ECO:0000256" key="6">
    <source>
        <dbReference type="SAM" id="Phobius"/>
    </source>
</evidence>
<feature type="signal peptide" evidence="7">
    <location>
        <begin position="1"/>
        <end position="20"/>
    </location>
</feature>
<sequence length="841" mass="93644">MAVKYKFLCIAILLFSIAIGTNFVIKDAHADVASDFQKNKPTMVNTDTDEENVQDNKLSDNSEKWTSKYIEYVPTTDSASYWSDVNFQISIPKNDNAYFYTSSVDIYQDGTADVTKKFKVTSTNAGDGTTTVTYTPDKSFISSSDFYGHSYVIQNYFHASQTNTKDDLLKVSGTAYFKNDTDEYDFSSNEATTLIPGMTLIHYIDQDGNKIKDDVVIKDPTSKSTDFWRNETAPFSGPRDAVIQKGIVNYYYDSELTYINNSNFRIQSFSDLTFSSGSYPVIGPKTTELTYVYRRPQKLTVHFVNQFGEKILADVVPVAMAWQGGGAGQVTFNFDESDSSEIFAQLNSDYSTSKGNERDGAVNGTGLNYTDIWIPSQDGQKTWTESSPYLRVTSARTAAGQALAGYKFLPDSSFIDYPPRNQFTSNIRVNGVSAAYMENIPMYKNRNEVDDVNNYGIPGYGDATLARDKEITLVYKKPSKVHYFDQDGTEYFPKQGNANWASLGIDFNSYTVDWYRANTSDRTNTAMFNGYLDKTDDSSIQEPMQISSMLTKLKNNSLNFNWSSPSSSVNNQSLPIPDWNDLVNIVPLAINEVYRKAQKLTVHYVDSDGKSIANDITNSWYPILGFYGTSDFDNSRESTRNYSLPVSSSNYMLMKNSKLFYNVNKDIDGYVLQNPDTADVALGMDYLNDDKAVLMKDKEVTLVYDKAPKGDVLVTKHGVGGEVLAGTEFSLKDKAGNLVSIGKTDANGEHIFKDLLAGDYSLTETGAPDGYNIMNKKPVDFTVVASKQQTVSFVDDAKTELPDTGTNSRILLASQGLFTILLAIGGMLLSVKMRKTEELGN</sequence>
<reference evidence="11" key="1">
    <citation type="submission" date="2019-03" db="EMBL/GenBank/DDBJ databases">
        <title>Weissella sp. 26KH-42 Genome sequencing.</title>
        <authorList>
            <person name="Heo J."/>
            <person name="Kim S.-J."/>
            <person name="Kim J.-S."/>
            <person name="Hong S.-B."/>
            <person name="Kwon S.-W."/>
        </authorList>
    </citation>
    <scope>NUCLEOTIDE SEQUENCE [LARGE SCALE GENOMIC DNA]</scope>
    <source>
        <strain evidence="11">26KH-42</strain>
    </source>
</reference>
<proteinExistence type="inferred from homology"/>
<dbReference type="InterPro" id="IPR019931">
    <property type="entry name" value="LPXTG_anchor"/>
</dbReference>
<evidence type="ECO:0000256" key="4">
    <source>
        <dbReference type="ARBA" id="ARBA00022729"/>
    </source>
</evidence>
<evidence type="ECO:0000256" key="7">
    <source>
        <dbReference type="SAM" id="SignalP"/>
    </source>
</evidence>
<dbReference type="OrthoDB" id="2056845at2"/>
<dbReference type="PANTHER" id="PTHR36108">
    <property type="entry name" value="COLOSSIN-B-RELATED"/>
    <property type="match status" value="1"/>
</dbReference>
<keyword evidence="6" id="KW-0812">Transmembrane</keyword>
<comment type="similarity">
    <text evidence="1">Belongs to the serine-aspartate repeat-containing protein (SDr) family.</text>
</comment>
<dbReference type="InterPro" id="IPR041033">
    <property type="entry name" value="SpaA_PFL_dom_1"/>
</dbReference>
<dbReference type="Pfam" id="PF17802">
    <property type="entry name" value="SpaA"/>
    <property type="match status" value="1"/>
</dbReference>
<name>A0A4P6YQV2_9LACO</name>
<dbReference type="Gene3D" id="3.10.20.320">
    <property type="entry name" value="Putative peptidoglycan bound protein (lpxtg motif)"/>
    <property type="match status" value="2"/>
</dbReference>
<dbReference type="EMBL" id="CP037940">
    <property type="protein sequence ID" value="QBO34966.1"/>
    <property type="molecule type" value="Genomic_DNA"/>
</dbReference>
<accession>A0A4P6YQV2</accession>
<evidence type="ECO:0000313" key="11">
    <source>
        <dbReference type="Proteomes" id="UP000292886"/>
    </source>
</evidence>
<keyword evidence="4 7" id="KW-0732">Signal</keyword>
<feature type="transmembrane region" description="Helical" evidence="6">
    <location>
        <begin position="810"/>
        <end position="831"/>
    </location>
</feature>
<feature type="domain" description="SpaA-like prealbumin fold" evidence="9">
    <location>
        <begin position="711"/>
        <end position="795"/>
    </location>
</feature>
<evidence type="ECO:0000259" key="8">
    <source>
        <dbReference type="Pfam" id="PF00746"/>
    </source>
</evidence>
<evidence type="ECO:0000259" key="9">
    <source>
        <dbReference type="Pfam" id="PF17802"/>
    </source>
</evidence>
<keyword evidence="11" id="KW-1185">Reference proteome</keyword>
<feature type="domain" description="Gram-positive cocci surface proteins LPxTG" evidence="8">
    <location>
        <begin position="796"/>
        <end position="837"/>
    </location>
</feature>
<dbReference type="RefSeq" id="WP_133362046.1">
    <property type="nucleotide sequence ID" value="NZ_CP037940.1"/>
</dbReference>
<feature type="chain" id="PRO_5039421329" description="LPXTG cell wall anchor domain-containing protein" evidence="7">
    <location>
        <begin position="21"/>
        <end position="841"/>
    </location>
</feature>
<dbReference type="PANTHER" id="PTHR36108:SF13">
    <property type="entry name" value="COLOSSIN-B-RELATED"/>
    <property type="match status" value="1"/>
</dbReference>
<keyword evidence="6" id="KW-1133">Transmembrane helix</keyword>
<evidence type="ECO:0000256" key="3">
    <source>
        <dbReference type="ARBA" id="ARBA00022525"/>
    </source>
</evidence>